<keyword evidence="2" id="KW-1185">Reference proteome</keyword>
<organism evidence="1 2">
    <name type="scientific">Coemansia erecta</name>
    <dbReference type="NCBI Taxonomy" id="147472"/>
    <lineage>
        <taxon>Eukaryota</taxon>
        <taxon>Fungi</taxon>
        <taxon>Fungi incertae sedis</taxon>
        <taxon>Zoopagomycota</taxon>
        <taxon>Kickxellomycotina</taxon>
        <taxon>Kickxellomycetes</taxon>
        <taxon>Kickxellales</taxon>
        <taxon>Kickxellaceae</taxon>
        <taxon>Coemansia</taxon>
    </lineage>
</organism>
<evidence type="ECO:0000313" key="2">
    <source>
        <dbReference type="Proteomes" id="UP001149813"/>
    </source>
</evidence>
<accession>A0A9W7Y2Q8</accession>
<sequence>MLAVSPSPAATVAVTTYDPGDLDGTVRLARHAHGSTDARIQQTILCAGMIAYRTSTPNMSQQFTVHARTTDNKQVFPHRQFASAVHAAALQLWHNQGLAPSRLCQVGFWAPRLRLLYARALAHFLEHAEAHLDDLWVEARVGVVPFVLEVRVGALAGSAARTCRVLVCRGRRPASLVDGWQLSDDPCGLARLCVPPVSDVLLVDPGTQRMGEGLLSWLFVLRRLPSPSPSLSSTKEEDKLAYCVEAPVGAQDVGDRVVRAVLGVCGRQGMEVKFVGARLEDAMDGRWAAAFIAAEAVGLLPIDTMYLTGRRRTAVDIPACPLATHLQCAVRDALHSGDTL</sequence>
<dbReference type="Proteomes" id="UP001149813">
    <property type="component" value="Unassembled WGS sequence"/>
</dbReference>
<name>A0A9W7Y2Q8_9FUNG</name>
<comment type="caution">
    <text evidence="1">The sequence shown here is derived from an EMBL/GenBank/DDBJ whole genome shotgun (WGS) entry which is preliminary data.</text>
</comment>
<proteinExistence type="predicted"/>
<dbReference type="OrthoDB" id="5579142at2759"/>
<gene>
    <name evidence="1" type="ORF">LPJ53_002729</name>
</gene>
<dbReference type="AlphaFoldDB" id="A0A9W7Y2Q8"/>
<dbReference type="EMBL" id="JANBOJ010000090">
    <property type="protein sequence ID" value="KAJ1722899.1"/>
    <property type="molecule type" value="Genomic_DNA"/>
</dbReference>
<protein>
    <submittedName>
        <fullName evidence="1">Uncharacterized protein</fullName>
    </submittedName>
</protein>
<reference evidence="1" key="1">
    <citation type="submission" date="2022-07" db="EMBL/GenBank/DDBJ databases">
        <title>Phylogenomic reconstructions and comparative analyses of Kickxellomycotina fungi.</title>
        <authorList>
            <person name="Reynolds N.K."/>
            <person name="Stajich J.E."/>
            <person name="Barry K."/>
            <person name="Grigoriev I.V."/>
            <person name="Crous P."/>
            <person name="Smith M.E."/>
        </authorList>
    </citation>
    <scope>NUCLEOTIDE SEQUENCE</scope>
    <source>
        <strain evidence="1">NBRC 32514</strain>
    </source>
</reference>
<evidence type="ECO:0000313" key="1">
    <source>
        <dbReference type="EMBL" id="KAJ1722899.1"/>
    </source>
</evidence>